<reference evidence="1" key="1">
    <citation type="journal article" date="2021" name="Nat. Commun.">
        <title>Genomic analyses provide insights into spinach domestication and the genetic basis of agronomic traits.</title>
        <authorList>
            <person name="Cai X."/>
            <person name="Sun X."/>
            <person name="Xu C."/>
            <person name="Sun H."/>
            <person name="Wang X."/>
            <person name="Ge C."/>
            <person name="Zhang Z."/>
            <person name="Wang Q."/>
            <person name="Fei Z."/>
            <person name="Jiao C."/>
            <person name="Wang Q."/>
        </authorList>
    </citation>
    <scope>NUCLEOTIDE SEQUENCE [LARGE SCALE GENOMIC DNA]</scope>
    <source>
        <strain evidence="1">cv. Varoflay</strain>
    </source>
</reference>
<organism evidence="1 2">
    <name type="scientific">Spinacia oleracea</name>
    <name type="common">Spinach</name>
    <dbReference type="NCBI Taxonomy" id="3562"/>
    <lineage>
        <taxon>Eukaryota</taxon>
        <taxon>Viridiplantae</taxon>
        <taxon>Streptophyta</taxon>
        <taxon>Embryophyta</taxon>
        <taxon>Tracheophyta</taxon>
        <taxon>Spermatophyta</taxon>
        <taxon>Magnoliopsida</taxon>
        <taxon>eudicotyledons</taxon>
        <taxon>Gunneridae</taxon>
        <taxon>Pentapetalae</taxon>
        <taxon>Caryophyllales</taxon>
        <taxon>Chenopodiaceae</taxon>
        <taxon>Chenopodioideae</taxon>
        <taxon>Anserineae</taxon>
        <taxon>Spinacia</taxon>
    </lineage>
</organism>
<evidence type="ECO:0000313" key="1">
    <source>
        <dbReference type="Proteomes" id="UP000813463"/>
    </source>
</evidence>
<dbReference type="Proteomes" id="UP000813463">
    <property type="component" value="Chromosome 3"/>
</dbReference>
<dbReference type="AlphaFoldDB" id="A0A9R0KCC4"/>
<name>A0A9R0KCC4_SPIOL</name>
<protein>
    <recommendedName>
        <fullName evidence="3">Insecticidal crystal toxin domain-containing protein</fullName>
    </recommendedName>
</protein>
<proteinExistence type="predicted"/>
<dbReference type="PANTHER" id="PTHR31050">
    <property type="entry name" value="OS08G0413200 PROTEIN"/>
    <property type="match status" value="1"/>
</dbReference>
<dbReference type="OrthoDB" id="647907at2759"/>
<evidence type="ECO:0000313" key="2">
    <source>
        <dbReference type="RefSeq" id="XP_021865365.1"/>
    </source>
</evidence>
<dbReference type="KEGG" id="soe:110804107"/>
<dbReference type="InterPro" id="IPR010683">
    <property type="entry name" value="DUF1262"/>
</dbReference>
<sequence>MYTTRRLSLYMNTPEAISLPPEGPNSGYLVLRDEESTPTYIFGLIKGSSINDLPFPQNKRLSIRYKSGVGKNSHTSFDEVYLIPVINQPLSSNRYYAIKADGNSKGEVYASSREQDMGISCFCIPTIRDVKPRPAFNPHDIYQQFDFSVKENFLSGNSFYTKSVAQDGHPPYFLRNKGWHMDSKSLKNLNMGDAQGVDSSLRAQLPDFMSSQECSKSVVVGKWYCPFMFIKEGRVKDQIKNSLFYVMTLEQRWERIFTVERSYGQEKTMTIDIDVVVPTEIVSIAGHQLEAQEITEARGMVWYKAAETENPLGVSSLIVERMMWEEGRVGWVKHKENWIRVVKQEKYQGIEDWKTYGCYLLVESFVLKRNDGSIVLTYDFRHTHQIRSKWE</sequence>
<dbReference type="RefSeq" id="XP_021865365.1">
    <property type="nucleotide sequence ID" value="XM_022009673.2"/>
</dbReference>
<reference evidence="2" key="2">
    <citation type="submission" date="2025-08" db="UniProtKB">
        <authorList>
            <consortium name="RefSeq"/>
        </authorList>
    </citation>
    <scope>IDENTIFICATION</scope>
    <source>
        <tissue evidence="2">Leaf</tissue>
    </source>
</reference>
<dbReference type="PANTHER" id="PTHR31050:SF3">
    <property type="entry name" value="OS08G0412800 PROTEIN"/>
    <property type="match status" value="1"/>
</dbReference>
<evidence type="ECO:0008006" key="3">
    <source>
        <dbReference type="Google" id="ProtNLM"/>
    </source>
</evidence>
<keyword evidence="1" id="KW-1185">Reference proteome</keyword>
<accession>A0A9R0KCC4</accession>
<dbReference type="Pfam" id="PF06880">
    <property type="entry name" value="DUF1262"/>
    <property type="match status" value="1"/>
</dbReference>
<gene>
    <name evidence="2" type="primary">LOC110804107</name>
</gene>
<dbReference type="GeneID" id="110804107"/>